<evidence type="ECO:0000259" key="1">
    <source>
        <dbReference type="Pfam" id="PF13456"/>
    </source>
</evidence>
<dbReference type="AlphaFoldDB" id="A0A822Z0T3"/>
<organism evidence="2 3">
    <name type="scientific">Nelumbo nucifera</name>
    <name type="common">Sacred lotus</name>
    <dbReference type="NCBI Taxonomy" id="4432"/>
    <lineage>
        <taxon>Eukaryota</taxon>
        <taxon>Viridiplantae</taxon>
        <taxon>Streptophyta</taxon>
        <taxon>Embryophyta</taxon>
        <taxon>Tracheophyta</taxon>
        <taxon>Spermatophyta</taxon>
        <taxon>Magnoliopsida</taxon>
        <taxon>Proteales</taxon>
        <taxon>Nelumbonaceae</taxon>
        <taxon>Nelumbo</taxon>
    </lineage>
</organism>
<comment type="caution">
    <text evidence="2">The sequence shown here is derived from an EMBL/GenBank/DDBJ whole genome shotgun (WGS) entry which is preliminary data.</text>
</comment>
<keyword evidence="3" id="KW-1185">Reference proteome</keyword>
<dbReference type="Pfam" id="PF13456">
    <property type="entry name" value="RVT_3"/>
    <property type="match status" value="1"/>
</dbReference>
<evidence type="ECO:0000313" key="2">
    <source>
        <dbReference type="EMBL" id="DAD37085.1"/>
    </source>
</evidence>
<gene>
    <name evidence="2" type="ORF">HUJ06_007726</name>
</gene>
<dbReference type="Proteomes" id="UP000607653">
    <property type="component" value="Unassembled WGS sequence"/>
</dbReference>
<accession>A0A822Z0T3</accession>
<proteinExistence type="predicted"/>
<name>A0A822Z0T3_NELNU</name>
<reference evidence="2 3" key="1">
    <citation type="journal article" date="2020" name="Mol. Biol. Evol.">
        <title>Distinct Expression and Methylation Patterns for Genes with Different Fates following a Single Whole-Genome Duplication in Flowering Plants.</title>
        <authorList>
            <person name="Shi T."/>
            <person name="Rahmani R.S."/>
            <person name="Gugger P.F."/>
            <person name="Wang M."/>
            <person name="Li H."/>
            <person name="Zhang Y."/>
            <person name="Li Z."/>
            <person name="Wang Q."/>
            <person name="Van de Peer Y."/>
            <person name="Marchal K."/>
            <person name="Chen J."/>
        </authorList>
    </citation>
    <scope>NUCLEOTIDE SEQUENCE [LARGE SCALE GENOMIC DNA]</scope>
    <source>
        <tissue evidence="2">Leaf</tissue>
    </source>
</reference>
<dbReference type="GO" id="GO:0003676">
    <property type="term" value="F:nucleic acid binding"/>
    <property type="evidence" value="ECO:0007669"/>
    <property type="project" value="InterPro"/>
</dbReference>
<dbReference type="EMBL" id="DUZY01000004">
    <property type="protein sequence ID" value="DAD37085.1"/>
    <property type="molecule type" value="Genomic_DNA"/>
</dbReference>
<dbReference type="InterPro" id="IPR002156">
    <property type="entry name" value="RNaseH_domain"/>
</dbReference>
<sequence length="51" mass="5395">MLVPVQSHCSPAEAESQAFLFGLKFAEELHLSSIIGGDAQCIVKVPVGRSP</sequence>
<feature type="domain" description="RNase H type-1" evidence="1">
    <location>
        <begin position="5"/>
        <end position="45"/>
    </location>
</feature>
<evidence type="ECO:0000313" key="3">
    <source>
        <dbReference type="Proteomes" id="UP000607653"/>
    </source>
</evidence>
<protein>
    <recommendedName>
        <fullName evidence="1">RNase H type-1 domain-containing protein</fullName>
    </recommendedName>
</protein>
<dbReference type="GO" id="GO:0004523">
    <property type="term" value="F:RNA-DNA hybrid ribonuclease activity"/>
    <property type="evidence" value="ECO:0007669"/>
    <property type="project" value="InterPro"/>
</dbReference>